<dbReference type="EMBL" id="ML210151">
    <property type="protein sequence ID" value="TFK29146.1"/>
    <property type="molecule type" value="Genomic_DNA"/>
</dbReference>
<reference evidence="2 3" key="1">
    <citation type="journal article" date="2019" name="Nat. Ecol. Evol.">
        <title>Megaphylogeny resolves global patterns of mushroom evolution.</title>
        <authorList>
            <person name="Varga T."/>
            <person name="Krizsan K."/>
            <person name="Foldi C."/>
            <person name="Dima B."/>
            <person name="Sanchez-Garcia M."/>
            <person name="Sanchez-Ramirez S."/>
            <person name="Szollosi G.J."/>
            <person name="Szarkandi J.G."/>
            <person name="Papp V."/>
            <person name="Albert L."/>
            <person name="Andreopoulos W."/>
            <person name="Angelini C."/>
            <person name="Antonin V."/>
            <person name="Barry K.W."/>
            <person name="Bougher N.L."/>
            <person name="Buchanan P."/>
            <person name="Buyck B."/>
            <person name="Bense V."/>
            <person name="Catcheside P."/>
            <person name="Chovatia M."/>
            <person name="Cooper J."/>
            <person name="Damon W."/>
            <person name="Desjardin D."/>
            <person name="Finy P."/>
            <person name="Geml J."/>
            <person name="Haridas S."/>
            <person name="Hughes K."/>
            <person name="Justo A."/>
            <person name="Karasinski D."/>
            <person name="Kautmanova I."/>
            <person name="Kiss B."/>
            <person name="Kocsube S."/>
            <person name="Kotiranta H."/>
            <person name="LaButti K.M."/>
            <person name="Lechner B.E."/>
            <person name="Liimatainen K."/>
            <person name="Lipzen A."/>
            <person name="Lukacs Z."/>
            <person name="Mihaltcheva S."/>
            <person name="Morgado L.N."/>
            <person name="Niskanen T."/>
            <person name="Noordeloos M.E."/>
            <person name="Ohm R.A."/>
            <person name="Ortiz-Santana B."/>
            <person name="Ovrebo C."/>
            <person name="Racz N."/>
            <person name="Riley R."/>
            <person name="Savchenko A."/>
            <person name="Shiryaev A."/>
            <person name="Soop K."/>
            <person name="Spirin V."/>
            <person name="Szebenyi C."/>
            <person name="Tomsovsky M."/>
            <person name="Tulloss R.E."/>
            <person name="Uehling J."/>
            <person name="Grigoriev I.V."/>
            <person name="Vagvolgyi C."/>
            <person name="Papp T."/>
            <person name="Martin F.M."/>
            <person name="Miettinen O."/>
            <person name="Hibbett D.S."/>
            <person name="Nagy L.G."/>
        </authorList>
    </citation>
    <scope>NUCLEOTIDE SEQUENCE [LARGE SCALE GENOMIC DNA]</scope>
    <source>
        <strain evidence="2 3">CBS 121175</strain>
    </source>
</reference>
<dbReference type="AlphaFoldDB" id="A0A5C3LAU3"/>
<name>A0A5C3LAU3_COPMA</name>
<protein>
    <submittedName>
        <fullName evidence="2">Uncharacterized protein</fullName>
    </submittedName>
</protein>
<evidence type="ECO:0000313" key="3">
    <source>
        <dbReference type="Proteomes" id="UP000307440"/>
    </source>
</evidence>
<feature type="compositionally biased region" description="Polar residues" evidence="1">
    <location>
        <begin position="148"/>
        <end position="158"/>
    </location>
</feature>
<feature type="region of interest" description="Disordered" evidence="1">
    <location>
        <begin position="1"/>
        <end position="65"/>
    </location>
</feature>
<evidence type="ECO:0000313" key="2">
    <source>
        <dbReference type="EMBL" id="TFK29146.1"/>
    </source>
</evidence>
<gene>
    <name evidence="2" type="ORF">FA15DRAFT_664461</name>
</gene>
<dbReference type="Proteomes" id="UP000307440">
    <property type="component" value="Unassembled WGS sequence"/>
</dbReference>
<feature type="region of interest" description="Disordered" evidence="1">
    <location>
        <begin position="142"/>
        <end position="164"/>
    </location>
</feature>
<feature type="compositionally biased region" description="Polar residues" evidence="1">
    <location>
        <begin position="36"/>
        <end position="56"/>
    </location>
</feature>
<keyword evidence="3" id="KW-1185">Reference proteome</keyword>
<evidence type="ECO:0000256" key="1">
    <source>
        <dbReference type="SAM" id="MobiDB-lite"/>
    </source>
</evidence>
<organism evidence="2 3">
    <name type="scientific">Coprinopsis marcescibilis</name>
    <name type="common">Agaric fungus</name>
    <name type="synonym">Psathyrella marcescibilis</name>
    <dbReference type="NCBI Taxonomy" id="230819"/>
    <lineage>
        <taxon>Eukaryota</taxon>
        <taxon>Fungi</taxon>
        <taxon>Dikarya</taxon>
        <taxon>Basidiomycota</taxon>
        <taxon>Agaricomycotina</taxon>
        <taxon>Agaricomycetes</taxon>
        <taxon>Agaricomycetidae</taxon>
        <taxon>Agaricales</taxon>
        <taxon>Agaricineae</taxon>
        <taxon>Psathyrellaceae</taxon>
        <taxon>Coprinopsis</taxon>
    </lineage>
</organism>
<proteinExistence type="predicted"/>
<dbReference type="OrthoDB" id="2560792at2759"/>
<accession>A0A5C3LAU3</accession>
<sequence length="164" mass="17905">MASYSDSKTNDPRFPGSTPSGQPPTPSAENPGQVFPATSDSGISDNSKRSSPPNWHNESRTVPDHLLGNPFLMRHALEKMDNAIFDVIRILKQEIKGHGESSGEGILQKNTAERALLNKLEGWRKELEPIVVEHNARRLSGNKDNGIVSPTSSLTTQEGGMFTD</sequence>